<keyword evidence="3" id="KW-0418">Kinase</keyword>
<dbReference type="InterPro" id="IPR011009">
    <property type="entry name" value="Kinase-like_dom_sf"/>
</dbReference>
<dbReference type="PANTHER" id="PTHR46863">
    <property type="entry name" value="OS09G0572100 PROTEIN"/>
    <property type="match status" value="1"/>
</dbReference>
<evidence type="ECO:0000256" key="1">
    <source>
        <dbReference type="SAM" id="MobiDB-lite"/>
    </source>
</evidence>
<dbReference type="AlphaFoldDB" id="W9SKG8"/>
<evidence type="ECO:0000313" key="3">
    <source>
        <dbReference type="EMBL" id="EXC32927.1"/>
    </source>
</evidence>
<reference evidence="4" key="1">
    <citation type="submission" date="2013-01" db="EMBL/GenBank/DDBJ databases">
        <title>Draft Genome Sequence of a Mulberry Tree, Morus notabilis C.K. Schneid.</title>
        <authorList>
            <person name="He N."/>
            <person name="Zhao S."/>
        </authorList>
    </citation>
    <scope>NUCLEOTIDE SEQUENCE</scope>
</reference>
<feature type="domain" description="Protein kinase" evidence="2">
    <location>
        <begin position="1"/>
        <end position="213"/>
    </location>
</feature>
<dbReference type="Pfam" id="PF00069">
    <property type="entry name" value="Pkinase"/>
    <property type="match status" value="1"/>
</dbReference>
<organism evidence="3 4">
    <name type="scientific">Morus notabilis</name>
    <dbReference type="NCBI Taxonomy" id="981085"/>
    <lineage>
        <taxon>Eukaryota</taxon>
        <taxon>Viridiplantae</taxon>
        <taxon>Streptophyta</taxon>
        <taxon>Embryophyta</taxon>
        <taxon>Tracheophyta</taxon>
        <taxon>Spermatophyta</taxon>
        <taxon>Magnoliopsida</taxon>
        <taxon>eudicotyledons</taxon>
        <taxon>Gunneridae</taxon>
        <taxon>Pentapetalae</taxon>
        <taxon>rosids</taxon>
        <taxon>fabids</taxon>
        <taxon>Rosales</taxon>
        <taxon>Moraceae</taxon>
        <taxon>Moreae</taxon>
        <taxon>Morus</taxon>
    </lineage>
</organism>
<dbReference type="Proteomes" id="UP000030645">
    <property type="component" value="Unassembled WGS sequence"/>
</dbReference>
<evidence type="ECO:0000313" key="4">
    <source>
        <dbReference type="Proteomes" id="UP000030645"/>
    </source>
</evidence>
<keyword evidence="4" id="KW-1185">Reference proteome</keyword>
<dbReference type="SUPFAM" id="SSF56112">
    <property type="entry name" value="Protein kinase-like (PK-like)"/>
    <property type="match status" value="1"/>
</dbReference>
<dbReference type="Gene3D" id="1.10.510.10">
    <property type="entry name" value="Transferase(Phosphotransferase) domain 1"/>
    <property type="match status" value="1"/>
</dbReference>
<proteinExistence type="predicted"/>
<keyword evidence="3" id="KW-0675">Receptor</keyword>
<protein>
    <submittedName>
        <fullName evidence="3">Senescence-induced receptor-like serine/threonine-protein kinase</fullName>
    </submittedName>
</protein>
<accession>W9SKG8</accession>
<keyword evidence="3" id="KW-0808">Transferase</keyword>
<dbReference type="PROSITE" id="PS50011">
    <property type="entry name" value="PROTEIN_KINASE_DOM"/>
    <property type="match status" value="1"/>
</dbReference>
<dbReference type="GO" id="GO:0004672">
    <property type="term" value="F:protein kinase activity"/>
    <property type="evidence" value="ECO:0007669"/>
    <property type="project" value="InterPro"/>
</dbReference>
<feature type="compositionally biased region" description="Basic and acidic residues" evidence="1">
    <location>
        <begin position="70"/>
        <end position="79"/>
    </location>
</feature>
<evidence type="ECO:0000259" key="2">
    <source>
        <dbReference type="PROSITE" id="PS50011"/>
    </source>
</evidence>
<gene>
    <name evidence="3" type="ORF">L484_013042</name>
</gene>
<dbReference type="EMBL" id="KE346316">
    <property type="protein sequence ID" value="EXC32927.1"/>
    <property type="molecule type" value="Genomic_DNA"/>
</dbReference>
<name>W9SKG8_9ROSA</name>
<sequence length="235" mass="25842">MQIATDLAHGLDYIHHFSGLKSNFVHNHIKSSGIVVAEKSMNAKICHFGTSELCGETVSEVPDSETFGEISRDSSDGGSKKTLKKSKSRALKVEGTRGYMSPEFQLTGIPTQKCDTYAFGVVILELLSGEEPLKYRLEEGTDGGYRRVSVIETARAAIEGGDLRMWIDRRLKDSYPVDAAENMARVGLECAEEDPNKRPDMGRVAVVVSKLYLDSKNWAEQIGVPMDISVSLAPR</sequence>
<dbReference type="GO" id="GO:0005524">
    <property type="term" value="F:ATP binding"/>
    <property type="evidence" value="ECO:0007669"/>
    <property type="project" value="InterPro"/>
</dbReference>
<feature type="region of interest" description="Disordered" evidence="1">
    <location>
        <begin position="65"/>
        <end position="87"/>
    </location>
</feature>
<dbReference type="PANTHER" id="PTHR46863:SF2">
    <property type="entry name" value="LYSM DOMAIN RECEPTOR-LIKE KINASE 3"/>
    <property type="match status" value="1"/>
</dbReference>
<dbReference type="eggNOG" id="KOG1187">
    <property type="taxonomic scope" value="Eukaryota"/>
</dbReference>
<dbReference type="InterPro" id="IPR000719">
    <property type="entry name" value="Prot_kinase_dom"/>
</dbReference>